<dbReference type="EMBL" id="JARJFB010000014">
    <property type="protein sequence ID" value="MEA0970384.1"/>
    <property type="molecule type" value="Genomic_DNA"/>
</dbReference>
<dbReference type="Proteomes" id="UP001291687">
    <property type="component" value="Unassembled WGS sequence"/>
</dbReference>
<organism evidence="1 2">
    <name type="scientific">Candidatus Megaera venefica</name>
    <dbReference type="NCBI Taxonomy" id="2055910"/>
    <lineage>
        <taxon>Bacteria</taxon>
        <taxon>Pseudomonadati</taxon>
        <taxon>Pseudomonadota</taxon>
        <taxon>Alphaproteobacteria</taxon>
        <taxon>Rickettsiales</taxon>
        <taxon>Rickettsiaceae</taxon>
        <taxon>Candidatus Megaera</taxon>
    </lineage>
</organism>
<gene>
    <name evidence="1" type="ORF">Megvenef_00343</name>
</gene>
<reference evidence="1 2" key="1">
    <citation type="submission" date="2023-03" db="EMBL/GenBank/DDBJ databases">
        <title>Host association and intracellularity evolved multiple times independently in the Rickettsiales.</title>
        <authorList>
            <person name="Castelli M."/>
            <person name="Nardi T."/>
            <person name="Gammuto L."/>
            <person name="Bellinzona G."/>
            <person name="Sabaneyeva E."/>
            <person name="Potekhin A."/>
            <person name="Serra V."/>
            <person name="Petroni G."/>
            <person name="Sassera D."/>
        </authorList>
    </citation>
    <scope>NUCLEOTIDE SEQUENCE [LARGE SCALE GENOMIC DNA]</scope>
    <source>
        <strain evidence="1 2">Sr 2-6</strain>
    </source>
</reference>
<dbReference type="Gene3D" id="3.30.420.280">
    <property type="match status" value="1"/>
</dbReference>
<accession>A0ABU5NB40</accession>
<dbReference type="Pfam" id="PF03237">
    <property type="entry name" value="Terminase_6N"/>
    <property type="match status" value="1"/>
</dbReference>
<dbReference type="InterPro" id="IPR027417">
    <property type="entry name" value="P-loop_NTPase"/>
</dbReference>
<name>A0ABU5NB40_9RICK</name>
<evidence type="ECO:0000313" key="1">
    <source>
        <dbReference type="EMBL" id="MEA0970384.1"/>
    </source>
</evidence>
<proteinExistence type="predicted"/>
<protein>
    <submittedName>
        <fullName evidence="1">Terminase-like family protein</fullName>
    </submittedName>
</protein>
<evidence type="ECO:0000313" key="2">
    <source>
        <dbReference type="Proteomes" id="UP001291687"/>
    </source>
</evidence>
<dbReference type="RefSeq" id="WP_322776286.1">
    <property type="nucleotide sequence ID" value="NZ_JARJFB010000014.1"/>
</dbReference>
<keyword evidence="2" id="KW-1185">Reference proteome</keyword>
<comment type="caution">
    <text evidence="1">The sequence shown here is derived from an EMBL/GenBank/DDBJ whole genome shotgun (WGS) entry which is preliminary data.</text>
</comment>
<dbReference type="Gene3D" id="3.40.50.300">
    <property type="entry name" value="P-loop containing nucleotide triphosphate hydrolases"/>
    <property type="match status" value="1"/>
</dbReference>
<sequence>MDLDILQQLNPEYQKRFMFYKASEKQHAFHEAGANAEERLFLAGNRTGKTYCGCIEDAMHLTGNYPNWWTGHRFDHPIVCWVASENYEITRNVLQYKLLGGYSHDNGFTDGLIHSDLILKKAMLAGVNGAVDFVHIKHKSGGISSLYFKSYKQGREKFQGARCNLIHLDEEAPHDVFLECQIRLSNVDGKGQGRLILTMTPLKGYTQLMAYFLEYRSAKQTSKENETKTLAELMKDDIIKTTPETITNGKYYIQATWDDNPYLAQETKDRLRLTLKPHELEAREKGIPTVGTGLVYQVPESEFVIPTSEIFEIPNHWAKVYGMDVGFFAPTAVVFLAIDRDQDIVYIYGEYSISGLTASQHAGHLLPMGCNWMMGVCDPAVNQGSQRDGVRLLDEYKAVGMNIVLGKYAKELAVDKVLERIRTGRFKVFGNCRKFLDEWRMYCRNEEGKIEKGNDHLMNALEFVMLDGLHLARTKNTVSYQRKVAMF</sequence>